<dbReference type="Proteomes" id="UP001208567">
    <property type="component" value="Unassembled WGS sequence"/>
</dbReference>
<sequence length="493" mass="56680">MKAIKFLDSEQREQVGFSFILEKLDLLTPYGMEEKKHIKPFGRTKKSELIAEFENIDMVLSSFSENKTVFREIERCFYKLKDIRASIKRCDNLITLDDVELFEIKSFGILIGDFLESFKKLDLKIDCLKFHSLEGLVSLLDPEEKRIPTFYIYDNYSKRLKDIRIEKRSLEEKIMVENDEEKVKELKSLRLKKVIAEEEEELSIRKHLTEEINKYVLEIDENIKAIAKLDLLLAKAKLAKTYGGIKPVISEKMELHFRGLFNPEIKEILGQRGKEFTPISIDLKDGTTIITGANMGGKSVALKSIVLNVMLAQCGFYIFSEEAVVPVVDFIYFISDDMQSISKGLSTFGAEIIKLKEVILSAKAQKGFIALDEFARGTNPKEGYYLVKSLAKYLSDFDSISLISTHYDGVVEGEMVHYQVAGLKNVDFNSLKYKIDLNRKFSVEIIQEHMDYKLERVSKENKVPKDALNICMLLGLEEELVELAKSYYKEDKS</sequence>
<comment type="caution">
    <text evidence="6">The sequence shown here is derived from an EMBL/GenBank/DDBJ whole genome shotgun (WGS) entry which is preliminary data.</text>
</comment>
<dbReference type="GO" id="GO:0004519">
    <property type="term" value="F:endonuclease activity"/>
    <property type="evidence" value="ECO:0007669"/>
    <property type="project" value="UniProtKB-KW"/>
</dbReference>
<feature type="domain" description="DNA mismatch repair proteins mutS family" evidence="5">
    <location>
        <begin position="285"/>
        <end position="489"/>
    </location>
</feature>
<gene>
    <name evidence="6" type="ORF">bsdE14_18170</name>
</gene>
<keyword evidence="2" id="KW-0067">ATP-binding</keyword>
<dbReference type="SMART" id="SM00534">
    <property type="entry name" value="MUTSac"/>
    <property type="match status" value="1"/>
</dbReference>
<keyword evidence="1" id="KW-0547">Nucleotide-binding</keyword>
<dbReference type="InterPro" id="IPR000432">
    <property type="entry name" value="DNA_mismatch_repair_MutS_C"/>
</dbReference>
<name>A0ABQ5N5D1_9CLOT</name>
<dbReference type="SUPFAM" id="SSF52540">
    <property type="entry name" value="P-loop containing nucleoside triphosphate hydrolases"/>
    <property type="match status" value="1"/>
</dbReference>
<proteinExistence type="predicted"/>
<evidence type="ECO:0000259" key="5">
    <source>
        <dbReference type="SMART" id="SM00534"/>
    </source>
</evidence>
<dbReference type="InterPro" id="IPR045076">
    <property type="entry name" value="MutS"/>
</dbReference>
<keyword evidence="6" id="KW-0540">Nuclease</keyword>
<keyword evidence="4" id="KW-0175">Coiled coil</keyword>
<protein>
    <submittedName>
        <fullName evidence="6">Endonuclease MutS2</fullName>
    </submittedName>
</protein>
<keyword evidence="7" id="KW-1185">Reference proteome</keyword>
<evidence type="ECO:0000256" key="4">
    <source>
        <dbReference type="SAM" id="Coils"/>
    </source>
</evidence>
<evidence type="ECO:0000256" key="3">
    <source>
        <dbReference type="ARBA" id="ARBA00023125"/>
    </source>
</evidence>
<dbReference type="Pfam" id="PF00488">
    <property type="entry name" value="MutS_V"/>
    <property type="match status" value="1"/>
</dbReference>
<dbReference type="PANTHER" id="PTHR11361:SF14">
    <property type="entry name" value="DNA MISMATCH REPAIR PROTEIN MUTS, TYPE 2"/>
    <property type="match status" value="1"/>
</dbReference>
<dbReference type="PANTHER" id="PTHR11361">
    <property type="entry name" value="DNA MISMATCH REPAIR PROTEIN MUTS FAMILY MEMBER"/>
    <property type="match status" value="1"/>
</dbReference>
<keyword evidence="6" id="KW-0255">Endonuclease</keyword>
<keyword evidence="6" id="KW-0378">Hydrolase</keyword>
<evidence type="ECO:0000256" key="1">
    <source>
        <dbReference type="ARBA" id="ARBA00022741"/>
    </source>
</evidence>
<accession>A0ABQ5N5D1</accession>
<keyword evidence="3" id="KW-0238">DNA-binding</keyword>
<dbReference type="SUPFAM" id="SSF48334">
    <property type="entry name" value="DNA repair protein MutS, domain III"/>
    <property type="match status" value="1"/>
</dbReference>
<evidence type="ECO:0000313" key="7">
    <source>
        <dbReference type="Proteomes" id="UP001208567"/>
    </source>
</evidence>
<reference evidence="6 7" key="1">
    <citation type="journal article" date="2024" name="Int. J. Syst. Evol. Microbiol.">
        <title>Clostridium omnivorum sp. nov., isolated from anoxic soil under the treatment of reductive soil disinfestation.</title>
        <authorList>
            <person name="Ueki A."/>
            <person name="Tonouchi A."/>
            <person name="Kaku N."/>
            <person name="Honma S."/>
            <person name="Ueki K."/>
        </authorList>
    </citation>
    <scope>NUCLEOTIDE SEQUENCE [LARGE SCALE GENOMIC DNA]</scope>
    <source>
        <strain evidence="6 7">E14</strain>
    </source>
</reference>
<dbReference type="InterPro" id="IPR036187">
    <property type="entry name" value="DNA_mismatch_repair_MutS_sf"/>
</dbReference>
<dbReference type="EMBL" id="BRXR01000001">
    <property type="protein sequence ID" value="GLC30407.1"/>
    <property type="molecule type" value="Genomic_DNA"/>
</dbReference>
<dbReference type="Gene3D" id="3.40.50.300">
    <property type="entry name" value="P-loop containing nucleotide triphosphate hydrolases"/>
    <property type="match status" value="1"/>
</dbReference>
<evidence type="ECO:0000256" key="2">
    <source>
        <dbReference type="ARBA" id="ARBA00022840"/>
    </source>
</evidence>
<organism evidence="6 7">
    <name type="scientific">Clostridium omnivorum</name>
    <dbReference type="NCBI Taxonomy" id="1604902"/>
    <lineage>
        <taxon>Bacteria</taxon>
        <taxon>Bacillati</taxon>
        <taxon>Bacillota</taxon>
        <taxon>Clostridia</taxon>
        <taxon>Eubacteriales</taxon>
        <taxon>Clostridiaceae</taxon>
        <taxon>Clostridium</taxon>
    </lineage>
</organism>
<evidence type="ECO:0000313" key="6">
    <source>
        <dbReference type="EMBL" id="GLC30407.1"/>
    </source>
</evidence>
<dbReference type="RefSeq" id="WP_264849670.1">
    <property type="nucleotide sequence ID" value="NZ_BRXR01000001.1"/>
</dbReference>
<dbReference type="InterPro" id="IPR027417">
    <property type="entry name" value="P-loop_NTPase"/>
</dbReference>
<feature type="coiled-coil region" evidence="4">
    <location>
        <begin position="153"/>
        <end position="180"/>
    </location>
</feature>